<dbReference type="Pfam" id="PF07992">
    <property type="entry name" value="Pyr_redox_2"/>
    <property type="match status" value="1"/>
</dbReference>
<dbReference type="SUPFAM" id="SSF51905">
    <property type="entry name" value="FAD/NAD(P)-binding domain"/>
    <property type="match status" value="1"/>
</dbReference>
<keyword evidence="1" id="KW-0285">Flavoprotein</keyword>
<dbReference type="PRINTS" id="PR00469">
    <property type="entry name" value="PNDRDTASEII"/>
</dbReference>
<dbReference type="InterPro" id="IPR036188">
    <property type="entry name" value="FAD/NAD-bd_sf"/>
</dbReference>
<organism evidence="4">
    <name type="scientific">marine sediment metagenome</name>
    <dbReference type="NCBI Taxonomy" id="412755"/>
    <lineage>
        <taxon>unclassified sequences</taxon>
        <taxon>metagenomes</taxon>
        <taxon>ecological metagenomes</taxon>
    </lineage>
</organism>
<protein>
    <recommendedName>
        <fullName evidence="3">FAD/NAD(P)-binding domain-containing protein</fullName>
    </recommendedName>
</protein>
<evidence type="ECO:0000256" key="1">
    <source>
        <dbReference type="ARBA" id="ARBA00022630"/>
    </source>
</evidence>
<keyword evidence="2" id="KW-0560">Oxidoreductase</keyword>
<dbReference type="Gene3D" id="3.50.50.60">
    <property type="entry name" value="FAD/NAD(P)-binding domain"/>
    <property type="match status" value="2"/>
</dbReference>
<reference evidence="4" key="1">
    <citation type="journal article" date="2015" name="Nature">
        <title>Complex archaea that bridge the gap between prokaryotes and eukaryotes.</title>
        <authorList>
            <person name="Spang A."/>
            <person name="Saw J.H."/>
            <person name="Jorgensen S.L."/>
            <person name="Zaremba-Niedzwiedzka K."/>
            <person name="Martijn J."/>
            <person name="Lind A.E."/>
            <person name="van Eijk R."/>
            <person name="Schleper C."/>
            <person name="Guy L."/>
            <person name="Ettema T.J."/>
        </authorList>
    </citation>
    <scope>NUCLEOTIDE SEQUENCE</scope>
</reference>
<dbReference type="PANTHER" id="PTHR48105">
    <property type="entry name" value="THIOREDOXIN REDUCTASE 1-RELATED-RELATED"/>
    <property type="match status" value="1"/>
</dbReference>
<dbReference type="PRINTS" id="PR00368">
    <property type="entry name" value="FADPNR"/>
</dbReference>
<gene>
    <name evidence="4" type="ORF">LCGC14_2745690</name>
</gene>
<feature type="domain" description="FAD/NAD(P)-binding" evidence="3">
    <location>
        <begin position="5"/>
        <end position="298"/>
    </location>
</feature>
<proteinExistence type="predicted"/>
<dbReference type="EMBL" id="LAZR01050068">
    <property type="protein sequence ID" value="KKK88187.1"/>
    <property type="molecule type" value="Genomic_DNA"/>
</dbReference>
<evidence type="ECO:0000256" key="2">
    <source>
        <dbReference type="ARBA" id="ARBA00023002"/>
    </source>
</evidence>
<comment type="caution">
    <text evidence="4">The sequence shown here is derived from an EMBL/GenBank/DDBJ whole genome shotgun (WGS) entry which is preliminary data.</text>
</comment>
<feature type="non-terminal residue" evidence="4">
    <location>
        <position position="1"/>
    </location>
</feature>
<dbReference type="InterPro" id="IPR050097">
    <property type="entry name" value="Ferredoxin-NADP_redctase_2"/>
</dbReference>
<evidence type="ECO:0000259" key="3">
    <source>
        <dbReference type="Pfam" id="PF07992"/>
    </source>
</evidence>
<sequence>MKTEYDFLILGGGGTGLAAAMYGARLGLKTLVLGSTYGTELPIGGIITTTNRVENYPGFTKITGPQLAKNLEDHTRSYKLVTIKNERASDVKKLRNYFIVKTEKGQYSAKTILFATGTKWKKLNIPGSKEFEHKGVNYCALCDGPLFRDKIVAVVGGSDSAAKDALLLTEYATRVYIISRSEQIHPEPINMGRIKANKKIEIINNTNLTEIKGDKLVASVVLDKPYKNSKELKLEGVFIDIGHIILSDLAKPLGVKLDKSGAIKINHMTSETNVPGIFAAGDVTDKQFKQLITGVADGCTAAYSAYEYIKKG</sequence>
<dbReference type="InterPro" id="IPR023753">
    <property type="entry name" value="FAD/NAD-binding_dom"/>
</dbReference>
<dbReference type="GO" id="GO:0016491">
    <property type="term" value="F:oxidoreductase activity"/>
    <property type="evidence" value="ECO:0007669"/>
    <property type="project" value="UniProtKB-KW"/>
</dbReference>
<dbReference type="AlphaFoldDB" id="A0A0F8Z343"/>
<name>A0A0F8Z343_9ZZZZ</name>
<evidence type="ECO:0000313" key="4">
    <source>
        <dbReference type="EMBL" id="KKK88187.1"/>
    </source>
</evidence>
<accession>A0A0F8Z343</accession>